<sequence>MSDYHLTDEELARIEHQRYVGQGEYTESGPTPEYESVTGMTREEWDNLTESRQRELYFEYSAGADAGKWDDANNALPRSQTPERGEWNVKAEDGYEADPAELRQLARDMKYKLDIWKRKLDAVGTTSVTQADLANIQGSEQFVGVVNASKAGFQEYIGAVESAYRGVISKLYATADQYDTAHGNTQSRVNGVDPTGTPDLT</sequence>
<proteinExistence type="predicted"/>
<dbReference type="EMBL" id="BAAAHD010000026">
    <property type="protein sequence ID" value="GAA0567921.1"/>
    <property type="molecule type" value="Genomic_DNA"/>
</dbReference>
<dbReference type="EMBL" id="JACHMV010000001">
    <property type="protein sequence ID" value="MBB4772801.1"/>
    <property type="molecule type" value="Genomic_DNA"/>
</dbReference>
<dbReference type="Proteomes" id="UP000549343">
    <property type="component" value="Unassembled WGS sequence"/>
</dbReference>
<reference evidence="2" key="3">
    <citation type="submission" date="2023-12" db="EMBL/GenBank/DDBJ databases">
        <authorList>
            <person name="Sun Q."/>
            <person name="Inoue M."/>
        </authorList>
    </citation>
    <scope>NUCLEOTIDE SEQUENCE</scope>
    <source>
        <strain evidence="2">JCM 10667</strain>
    </source>
</reference>
<feature type="region of interest" description="Disordered" evidence="1">
    <location>
        <begin position="182"/>
        <end position="201"/>
    </location>
</feature>
<gene>
    <name evidence="3" type="ORF">F4557_001219</name>
    <name evidence="2" type="ORF">GCM10009546_33160</name>
</gene>
<organism evidence="3 4">
    <name type="scientific">Actinomadura livida</name>
    <dbReference type="NCBI Taxonomy" id="79909"/>
    <lineage>
        <taxon>Bacteria</taxon>
        <taxon>Bacillati</taxon>
        <taxon>Actinomycetota</taxon>
        <taxon>Actinomycetes</taxon>
        <taxon>Streptosporangiales</taxon>
        <taxon>Thermomonosporaceae</taxon>
        <taxon>Actinomadura</taxon>
    </lineage>
</organism>
<protein>
    <submittedName>
        <fullName evidence="3">Uncharacterized protein</fullName>
    </submittedName>
</protein>
<feature type="region of interest" description="Disordered" evidence="1">
    <location>
        <begin position="15"/>
        <end position="38"/>
    </location>
</feature>
<accession>A0A7W7I9C6</accession>
<dbReference type="RefSeq" id="WP_184880511.1">
    <property type="nucleotide sequence ID" value="NZ_BAAAHD010000026.1"/>
</dbReference>
<keyword evidence="5" id="KW-1185">Reference proteome</keyword>
<evidence type="ECO:0000313" key="3">
    <source>
        <dbReference type="EMBL" id="MBB4772801.1"/>
    </source>
</evidence>
<dbReference type="Proteomes" id="UP001501427">
    <property type="component" value="Unassembled WGS sequence"/>
</dbReference>
<name>A0A7W7I9C6_9ACTN</name>
<evidence type="ECO:0000256" key="1">
    <source>
        <dbReference type="SAM" id="MobiDB-lite"/>
    </source>
</evidence>
<reference evidence="3 4" key="2">
    <citation type="submission" date="2020-08" db="EMBL/GenBank/DDBJ databases">
        <title>Sequencing the genomes of 1000 actinobacteria strains.</title>
        <authorList>
            <person name="Klenk H.-P."/>
        </authorList>
    </citation>
    <scope>NUCLEOTIDE SEQUENCE [LARGE SCALE GENOMIC DNA]</scope>
    <source>
        <strain evidence="3 4">DSM 44772</strain>
    </source>
</reference>
<evidence type="ECO:0000313" key="5">
    <source>
        <dbReference type="Proteomes" id="UP001501427"/>
    </source>
</evidence>
<evidence type="ECO:0000313" key="2">
    <source>
        <dbReference type="EMBL" id="GAA0567921.1"/>
    </source>
</evidence>
<evidence type="ECO:0000313" key="4">
    <source>
        <dbReference type="Proteomes" id="UP000549343"/>
    </source>
</evidence>
<dbReference type="AlphaFoldDB" id="A0A7W7I9C6"/>
<comment type="caution">
    <text evidence="3">The sequence shown here is derived from an EMBL/GenBank/DDBJ whole genome shotgun (WGS) entry which is preliminary data.</text>
</comment>
<reference evidence="2 5" key="1">
    <citation type="journal article" date="2019" name="Int. J. Syst. Evol. Microbiol.">
        <title>The Global Catalogue of Microorganisms (GCM) 10K type strain sequencing project: providing services to taxonomists for standard genome sequencing and annotation.</title>
        <authorList>
            <consortium name="The Broad Institute Genomics Platform"/>
            <consortium name="The Broad Institute Genome Sequencing Center for Infectious Disease"/>
            <person name="Wu L."/>
            <person name="Ma J."/>
        </authorList>
    </citation>
    <scope>NUCLEOTIDE SEQUENCE [LARGE SCALE GENOMIC DNA]</scope>
    <source>
        <strain evidence="2 5">JCM 10667</strain>
    </source>
</reference>